<gene>
    <name evidence="1" type="ORF">IscW_ISCW018823</name>
</gene>
<organism>
    <name type="scientific">Ixodes scapularis</name>
    <name type="common">Black-legged tick</name>
    <name type="synonym">Deer tick</name>
    <dbReference type="NCBI Taxonomy" id="6945"/>
    <lineage>
        <taxon>Eukaryota</taxon>
        <taxon>Metazoa</taxon>
        <taxon>Ecdysozoa</taxon>
        <taxon>Arthropoda</taxon>
        <taxon>Chelicerata</taxon>
        <taxon>Arachnida</taxon>
        <taxon>Acari</taxon>
        <taxon>Parasitiformes</taxon>
        <taxon>Ixodida</taxon>
        <taxon>Ixodoidea</taxon>
        <taxon>Ixodidae</taxon>
        <taxon>Ixodinae</taxon>
        <taxon>Ixodes</taxon>
    </lineage>
</organism>
<evidence type="ECO:0000313" key="1">
    <source>
        <dbReference type="EMBL" id="EEC08708.1"/>
    </source>
</evidence>
<dbReference type="Proteomes" id="UP000001555">
    <property type="component" value="Unassembled WGS sequence"/>
</dbReference>
<dbReference type="AlphaFoldDB" id="B7PQ36"/>
<dbReference type="EnsemblMetazoa" id="ISCW018823-RA">
    <property type="protein sequence ID" value="ISCW018823-PA"/>
    <property type="gene ID" value="ISCW018823"/>
</dbReference>
<protein>
    <submittedName>
        <fullName evidence="1 2">Uncharacterized protein</fullName>
    </submittedName>
</protein>
<dbReference type="EMBL" id="ABJB011032282">
    <property type="status" value="NOT_ANNOTATED_CDS"/>
    <property type="molecule type" value="Genomic_DNA"/>
</dbReference>
<feature type="non-terminal residue" evidence="1">
    <location>
        <position position="1"/>
    </location>
</feature>
<proteinExistence type="predicted"/>
<reference evidence="2" key="2">
    <citation type="submission" date="2020-05" db="UniProtKB">
        <authorList>
            <consortium name="EnsemblMetazoa"/>
        </authorList>
    </citation>
    <scope>IDENTIFICATION</scope>
    <source>
        <strain evidence="2">wikel</strain>
    </source>
</reference>
<sequence>RCSYFYIHVGNPRVLPRKPRRKKQQLNLRGFSPKSVDGLEKRYGLSSLKKKERKSESAVLAPLPNNDPFETLARAAVFTRREPVLF</sequence>
<accession>B7PQ36</accession>
<dbReference type="InParanoid" id="B7PQ36"/>
<dbReference type="VEuPathDB" id="VectorBase:ISCW018823"/>
<evidence type="ECO:0000313" key="3">
    <source>
        <dbReference type="Proteomes" id="UP000001555"/>
    </source>
</evidence>
<dbReference type="PaxDb" id="6945-B7PQ36"/>
<dbReference type="HOGENOM" id="CLU_2504233_0_0_1"/>
<evidence type="ECO:0000313" key="2">
    <source>
        <dbReference type="EnsemblMetazoa" id="ISCW018823-PA"/>
    </source>
</evidence>
<name>B7PQ36_IXOSC</name>
<dbReference type="EMBL" id="DS762500">
    <property type="protein sequence ID" value="EEC08708.1"/>
    <property type="molecule type" value="Genomic_DNA"/>
</dbReference>
<dbReference type="EMBL" id="ABJB010488350">
    <property type="status" value="NOT_ANNOTATED_CDS"/>
    <property type="molecule type" value="Genomic_DNA"/>
</dbReference>
<keyword evidence="3" id="KW-1185">Reference proteome</keyword>
<reference evidence="1 3" key="1">
    <citation type="submission" date="2008-03" db="EMBL/GenBank/DDBJ databases">
        <title>Annotation of Ixodes scapularis.</title>
        <authorList>
            <consortium name="Ixodes scapularis Genome Project Consortium"/>
            <person name="Caler E."/>
            <person name="Hannick L.I."/>
            <person name="Bidwell S."/>
            <person name="Joardar V."/>
            <person name="Thiagarajan M."/>
            <person name="Amedeo P."/>
            <person name="Galinsky K.J."/>
            <person name="Schobel S."/>
            <person name="Inman J."/>
            <person name="Hostetler J."/>
            <person name="Miller J."/>
            <person name="Hammond M."/>
            <person name="Megy K."/>
            <person name="Lawson D."/>
            <person name="Kodira C."/>
            <person name="Sutton G."/>
            <person name="Meyer J."/>
            <person name="Hill C.A."/>
            <person name="Birren B."/>
            <person name="Nene V."/>
            <person name="Collins F."/>
            <person name="Alarcon-Chaidez F."/>
            <person name="Wikel S."/>
            <person name="Strausberg R."/>
        </authorList>
    </citation>
    <scope>NUCLEOTIDE SEQUENCE [LARGE SCALE GENOMIC DNA]</scope>
    <source>
        <strain evidence="3">Wikel</strain>
        <strain evidence="1">Wikel colony</strain>
    </source>
</reference>